<feature type="transmembrane region" description="Helical" evidence="2">
    <location>
        <begin position="623"/>
        <end position="649"/>
    </location>
</feature>
<sequence length="1021" mass="104737">MADYTLSAKITGDSSGFESAVSKSQSCIENLGGKFDKLSSKLSSVSKAFAPLSAAASAAGAVGVKSFASFEEEMSKVGAISGATGSDMDALTEKAKEMGATTKFSATESGQAMEYMAMAGWKTEDMLQGIDGIMSLAAASGEDLATTSDIVTDALTAFGLSASDSGHFADILAAASSNANTNVSMMGETFKYCAPIAGAMGFSAEETAEAIGLMANSGIKASQAGTSLRTIMTNLSGDIKFTGKNLGDVTIATSNADGSMRDLNDILGDCRAAFSKMTESEKTAAAETLVGKNAMSGFLALMNSGEGDIEKLRGAIAGCTDETTGYSAAADMAEKMMDNLSGKVTIMKSTLEGAAIVIGETLAPYVTTLVEGITDLANRFINLDEGTQKTIVAIGAVVAAIAPALLIMSKTSDIMSALCTVMAAVASPVGIVVAAVAALAAGFVYLMNTNQAFHDRVMTVWDAVKTKIQGVVDGLSGISFDNIFSGLQSAFDTVAPIIGGVIEGIVGAVQNLLPVFNNIFGTIKTVIGYVVEAFKGFFSGLTSGFSSGLSGASGFSSGLISVIGLISPPLKAVILLFQNFAPQIQALVTAIGSSLVPVFTTLGTTIGGIVSAVLPAIQSAMANLIPVIASIISAVTQIITTVLPVFISLINQLAPFLVQIAQMIGQIVAALAPMIAQLIETLLPVITNIVTVVMNVITAIMPALIAIINVVMAVIQALVPIITNILSVVVSVISGIISAINPIISFIGGVISAIMAVISPIVTFVSDIIATVIKVIGTIIGTITGIFATVFSIVSGVFSNISDFISTTISAVSTVISTLTGIVGGVFNSIYSTVSSVMQNVGNFIQGIFTGIQSAWNGLTSFVSGVFDGVASAVSQLVSQVKGFVNGVISGINSAIGVINMIPGVSIGSIPYLLHGTEDWSGGFARMNEGGRGELTYLPDGTQVIPHDISIKYAREAARANVAGNDTQSIDYDRLASTMLSALSGVKIEHVSTLNGKTVASELTPLINKRLGKQYNREERG</sequence>
<organism evidence="4 5">
    <name type="scientific">Faecalicatena orotica</name>
    <dbReference type="NCBI Taxonomy" id="1544"/>
    <lineage>
        <taxon>Bacteria</taxon>
        <taxon>Bacillati</taxon>
        <taxon>Bacillota</taxon>
        <taxon>Clostridia</taxon>
        <taxon>Lachnospirales</taxon>
        <taxon>Lachnospiraceae</taxon>
        <taxon>Faecalicatena</taxon>
    </lineage>
</organism>
<feature type="transmembrane region" description="Helical" evidence="2">
    <location>
        <begin position="584"/>
        <end position="617"/>
    </location>
</feature>
<feature type="transmembrane region" description="Helical" evidence="2">
    <location>
        <begin position="772"/>
        <end position="798"/>
    </location>
</feature>
<protein>
    <submittedName>
        <fullName evidence="4">TP901 family phage tail tape measure protein</fullName>
    </submittedName>
</protein>
<keyword evidence="2" id="KW-0472">Membrane</keyword>
<dbReference type="EMBL" id="QGDL01000006">
    <property type="protein sequence ID" value="PWJ29506.1"/>
    <property type="molecule type" value="Genomic_DNA"/>
</dbReference>
<keyword evidence="5" id="KW-1185">Reference proteome</keyword>
<dbReference type="PANTHER" id="PTHR37813:SF1">
    <property type="entry name" value="FELS-2 PROPHAGE PROTEIN"/>
    <property type="match status" value="1"/>
</dbReference>
<keyword evidence="2" id="KW-0812">Transmembrane</keyword>
<evidence type="ECO:0000259" key="3">
    <source>
        <dbReference type="Pfam" id="PF10145"/>
    </source>
</evidence>
<proteinExistence type="predicted"/>
<dbReference type="Pfam" id="PF10145">
    <property type="entry name" value="PhageMin_Tail"/>
    <property type="match status" value="1"/>
</dbReference>
<dbReference type="NCBIfam" id="TIGR01760">
    <property type="entry name" value="tape_meas_TP901"/>
    <property type="match status" value="1"/>
</dbReference>
<evidence type="ECO:0000256" key="2">
    <source>
        <dbReference type="SAM" id="Phobius"/>
    </source>
</evidence>
<feature type="transmembrane region" description="Helical" evidence="2">
    <location>
        <begin position="555"/>
        <end position="577"/>
    </location>
</feature>
<dbReference type="InterPro" id="IPR016024">
    <property type="entry name" value="ARM-type_fold"/>
</dbReference>
<dbReference type="RefSeq" id="WP_109731346.1">
    <property type="nucleotide sequence ID" value="NZ_BAAACK010000026.1"/>
</dbReference>
<feature type="transmembrane region" description="Helical" evidence="2">
    <location>
        <begin position="656"/>
        <end position="679"/>
    </location>
</feature>
<feature type="transmembrane region" description="Helical" evidence="2">
    <location>
        <begin position="685"/>
        <end position="711"/>
    </location>
</feature>
<dbReference type="Proteomes" id="UP000245845">
    <property type="component" value="Unassembled WGS sequence"/>
</dbReference>
<evidence type="ECO:0000256" key="1">
    <source>
        <dbReference type="ARBA" id="ARBA00022612"/>
    </source>
</evidence>
<keyword evidence="2" id="KW-1133">Transmembrane helix</keyword>
<dbReference type="InterPro" id="IPR010090">
    <property type="entry name" value="Phage_tape_meas"/>
</dbReference>
<name>A0A2Y9CA28_9FIRM</name>
<dbReference type="Gene3D" id="1.20.120.20">
    <property type="entry name" value="Apolipoprotein"/>
    <property type="match status" value="1"/>
</dbReference>
<feature type="transmembrane region" description="Helical" evidence="2">
    <location>
        <begin position="804"/>
        <end position="831"/>
    </location>
</feature>
<evidence type="ECO:0000313" key="4">
    <source>
        <dbReference type="EMBL" id="PWJ29506.1"/>
    </source>
</evidence>
<dbReference type="PANTHER" id="PTHR37813">
    <property type="entry name" value="FELS-2 PROPHAGE PROTEIN"/>
    <property type="match status" value="1"/>
</dbReference>
<comment type="caution">
    <text evidence="4">The sequence shown here is derived from an EMBL/GenBank/DDBJ whole genome shotgun (WGS) entry which is preliminary data.</text>
</comment>
<accession>A0A2Y9CA28</accession>
<dbReference type="OrthoDB" id="28713at2"/>
<feature type="transmembrane region" description="Helical" evidence="2">
    <location>
        <begin position="718"/>
        <end position="737"/>
    </location>
</feature>
<evidence type="ECO:0000313" key="5">
    <source>
        <dbReference type="Proteomes" id="UP000245845"/>
    </source>
</evidence>
<dbReference type="AlphaFoldDB" id="A0A2Y9CA28"/>
<feature type="domain" description="Phage tail tape measure protein" evidence="3">
    <location>
        <begin position="93"/>
        <end position="291"/>
    </location>
</feature>
<feature type="transmembrane region" description="Helical" evidence="2">
    <location>
        <begin position="391"/>
        <end position="409"/>
    </location>
</feature>
<keyword evidence="1" id="KW-1188">Viral release from host cell</keyword>
<reference evidence="4 5" key="1">
    <citation type="submission" date="2018-05" db="EMBL/GenBank/DDBJ databases">
        <title>The Hungate 1000. A catalogue of reference genomes from the rumen microbiome.</title>
        <authorList>
            <person name="Kelly W."/>
        </authorList>
    </citation>
    <scope>NUCLEOTIDE SEQUENCE [LARGE SCALE GENOMIC DNA]</scope>
    <source>
        <strain evidence="4 5">NLAE-zl-C242</strain>
    </source>
</reference>
<gene>
    <name evidence="4" type="ORF">A8806_106245</name>
</gene>
<dbReference type="SUPFAM" id="SSF48371">
    <property type="entry name" value="ARM repeat"/>
    <property type="match status" value="1"/>
</dbReference>
<feature type="transmembrane region" description="Helical" evidence="2">
    <location>
        <begin position="743"/>
        <end position="765"/>
    </location>
</feature>
<feature type="transmembrane region" description="Helical" evidence="2">
    <location>
        <begin position="421"/>
        <end position="446"/>
    </location>
</feature>